<reference evidence="1" key="1">
    <citation type="submission" date="2020-05" db="EMBL/GenBank/DDBJ databases">
        <authorList>
            <person name="Chiriac C."/>
            <person name="Salcher M."/>
            <person name="Ghai R."/>
            <person name="Kavagutti S V."/>
        </authorList>
    </citation>
    <scope>NUCLEOTIDE SEQUENCE</scope>
</reference>
<gene>
    <name evidence="1" type="ORF">UFOVP177_40</name>
</gene>
<organism evidence="1">
    <name type="scientific">uncultured Caudovirales phage</name>
    <dbReference type="NCBI Taxonomy" id="2100421"/>
    <lineage>
        <taxon>Viruses</taxon>
        <taxon>Duplodnaviria</taxon>
        <taxon>Heunggongvirae</taxon>
        <taxon>Uroviricota</taxon>
        <taxon>Caudoviricetes</taxon>
        <taxon>Peduoviridae</taxon>
        <taxon>Maltschvirus</taxon>
        <taxon>Maltschvirus maltsch</taxon>
    </lineage>
</organism>
<accession>A0A6J7WB98</accession>
<proteinExistence type="predicted"/>
<evidence type="ECO:0000313" key="1">
    <source>
        <dbReference type="EMBL" id="CAB5194853.1"/>
    </source>
</evidence>
<protein>
    <submittedName>
        <fullName evidence="1">Uncharacterized protein</fullName>
    </submittedName>
</protein>
<name>A0A6J7WB98_9CAUD</name>
<dbReference type="EMBL" id="LR798223">
    <property type="protein sequence ID" value="CAB5194853.1"/>
    <property type="molecule type" value="Genomic_DNA"/>
</dbReference>
<sequence>MAMTKDDIIRMALEAKLSNDFGNLGYPYFPELEHFANLVAAAEREACAVICENYHDYFNSDVNYHSTLIRARGQ</sequence>